<dbReference type="AlphaFoldDB" id="A0A3A1WU22"/>
<feature type="transmembrane region" description="Helical" evidence="2">
    <location>
        <begin position="36"/>
        <end position="59"/>
    </location>
</feature>
<feature type="transmembrane region" description="Helical" evidence="2">
    <location>
        <begin position="71"/>
        <end position="93"/>
    </location>
</feature>
<keyword evidence="4" id="KW-1185">Reference proteome</keyword>
<keyword evidence="2" id="KW-0812">Transmembrane</keyword>
<gene>
    <name evidence="3" type="ORF">D3218_08740</name>
</gene>
<feature type="compositionally biased region" description="Basic residues" evidence="1">
    <location>
        <begin position="18"/>
        <end position="27"/>
    </location>
</feature>
<keyword evidence="2" id="KW-0472">Membrane</keyword>
<evidence type="ECO:0000256" key="1">
    <source>
        <dbReference type="SAM" id="MobiDB-lite"/>
    </source>
</evidence>
<dbReference type="RefSeq" id="WP_119539611.1">
    <property type="nucleotide sequence ID" value="NZ_QYRN01000004.1"/>
</dbReference>
<comment type="caution">
    <text evidence="3">The sequence shown here is derived from an EMBL/GenBank/DDBJ whole genome shotgun (WGS) entry which is preliminary data.</text>
</comment>
<feature type="compositionally biased region" description="Basic and acidic residues" evidence="1">
    <location>
        <begin position="1"/>
        <end position="13"/>
    </location>
</feature>
<dbReference type="Proteomes" id="UP000265750">
    <property type="component" value="Unassembled WGS sequence"/>
</dbReference>
<proteinExistence type="predicted"/>
<keyword evidence="2" id="KW-1133">Transmembrane helix</keyword>
<sequence length="140" mass="15690">MHDTTDSERDRAAEAATARRRSTKRRRPVQRSLGDLLDAVPYIAFLGVPVAALMLDAAIPGRPDPGDAYRRWWIVGRFALWFYVPSILACGLVEWQARRQGWARTCVIVRVVRWAHFLAAFGPIIGLVVFLAMSGALVPF</sequence>
<reference evidence="4" key="1">
    <citation type="submission" date="2018-09" db="EMBL/GenBank/DDBJ databases">
        <authorList>
            <person name="Tuo L."/>
        </authorList>
    </citation>
    <scope>NUCLEOTIDE SEQUENCE [LARGE SCALE GENOMIC DNA]</scope>
    <source>
        <strain evidence="4">M2BS4Y-1</strain>
    </source>
</reference>
<protein>
    <submittedName>
        <fullName evidence="3">Uncharacterized protein</fullName>
    </submittedName>
</protein>
<organism evidence="3 4">
    <name type="scientific">Aureimonas flava</name>
    <dbReference type="NCBI Taxonomy" id="2320271"/>
    <lineage>
        <taxon>Bacteria</taxon>
        <taxon>Pseudomonadati</taxon>
        <taxon>Pseudomonadota</taxon>
        <taxon>Alphaproteobacteria</taxon>
        <taxon>Hyphomicrobiales</taxon>
        <taxon>Aurantimonadaceae</taxon>
        <taxon>Aureimonas</taxon>
    </lineage>
</organism>
<evidence type="ECO:0000313" key="4">
    <source>
        <dbReference type="Proteomes" id="UP000265750"/>
    </source>
</evidence>
<evidence type="ECO:0000313" key="3">
    <source>
        <dbReference type="EMBL" id="RIY01431.1"/>
    </source>
</evidence>
<accession>A0A3A1WU22</accession>
<name>A0A3A1WU22_9HYPH</name>
<feature type="transmembrane region" description="Helical" evidence="2">
    <location>
        <begin position="114"/>
        <end position="138"/>
    </location>
</feature>
<dbReference type="OrthoDB" id="9873087at2"/>
<dbReference type="EMBL" id="QYRN01000004">
    <property type="protein sequence ID" value="RIY01431.1"/>
    <property type="molecule type" value="Genomic_DNA"/>
</dbReference>
<feature type="region of interest" description="Disordered" evidence="1">
    <location>
        <begin position="1"/>
        <end position="27"/>
    </location>
</feature>
<evidence type="ECO:0000256" key="2">
    <source>
        <dbReference type="SAM" id="Phobius"/>
    </source>
</evidence>